<proteinExistence type="inferred from homology"/>
<keyword evidence="2" id="KW-0460">Magnesium</keyword>
<dbReference type="SFLD" id="SFLDG01020">
    <property type="entry name" value="Terpene_Cyclase_Like_2"/>
    <property type="match status" value="1"/>
</dbReference>
<protein>
    <recommendedName>
        <fullName evidence="2">Terpene synthase</fullName>
        <ecNumber evidence="2">4.2.3.-</ecNumber>
    </recommendedName>
</protein>
<organism evidence="3 4">
    <name type="scientific">Streptomyces populi</name>
    <dbReference type="NCBI Taxonomy" id="2058924"/>
    <lineage>
        <taxon>Bacteria</taxon>
        <taxon>Bacillati</taxon>
        <taxon>Actinomycetota</taxon>
        <taxon>Actinomycetes</taxon>
        <taxon>Kitasatosporales</taxon>
        <taxon>Streptomycetaceae</taxon>
        <taxon>Streptomyces</taxon>
    </lineage>
</organism>
<dbReference type="InterPro" id="IPR034686">
    <property type="entry name" value="Terpene_cyclase-like_2"/>
</dbReference>
<name>A0A2I0SLT7_9ACTN</name>
<dbReference type="RefSeq" id="WP_103551179.1">
    <property type="nucleotide sequence ID" value="NZ_JBHJSK010000023.1"/>
</dbReference>
<dbReference type="GO" id="GO:0046872">
    <property type="term" value="F:metal ion binding"/>
    <property type="evidence" value="ECO:0007669"/>
    <property type="project" value="UniProtKB-KW"/>
</dbReference>
<reference evidence="3 4" key="1">
    <citation type="submission" date="2017-12" db="EMBL/GenBank/DDBJ databases">
        <title>Streptomyces populusis sp. nov., a novel endophytic actinobacterium isolated from stems of Populus adenopoda Maxim.</title>
        <authorList>
            <person name="Wang Z."/>
        </authorList>
    </citation>
    <scope>NUCLEOTIDE SEQUENCE [LARGE SCALE GENOMIC DNA]</scope>
    <source>
        <strain evidence="3 4">A249</strain>
    </source>
</reference>
<comment type="cofactor">
    <cofactor evidence="2">
        <name>Mg(2+)</name>
        <dbReference type="ChEBI" id="CHEBI:18420"/>
    </cofactor>
</comment>
<comment type="caution">
    <text evidence="3">The sequence shown here is derived from an EMBL/GenBank/DDBJ whole genome shotgun (WGS) entry which is preliminary data.</text>
</comment>
<dbReference type="Gene3D" id="1.10.600.10">
    <property type="entry name" value="Farnesyl Diphosphate Synthase"/>
    <property type="match status" value="1"/>
</dbReference>
<dbReference type="OrthoDB" id="3676909at2"/>
<keyword evidence="2" id="KW-0479">Metal-binding</keyword>
<dbReference type="AlphaFoldDB" id="A0A2I0SLT7"/>
<sequence length="335" mass="36996">MPQDVDFDLPLPAEISPDLDVARRHNVDWVSRLGLVGGGRSLAWYTSWDMPRLAALGFPYARGPALELCADAMALFFVFDDQFDGLLGQDPSRTAAVCQKMIDIAHGARPGPGADPCALAFADVWARSTDGAHPGWVTRGRHEWEYYFASQAHEAIGRLRGTPGDMEAYLQVRRGIAGTDLPLSLGERAAGITVPATAFHSPELRIMRQAAIDVTFMCNDVYSLEKEEARGDMDNLVLVIEHGRRCTRAEAVAEARREVGRRVERFEALALQVPGLCALLRLTDVEAAAVRTYVEIMAAWMSGYHAWQTRTRRYTNALHVLPRTGPGYFDQIIGA</sequence>
<gene>
    <name evidence="3" type="ORF">CW362_21695</name>
</gene>
<keyword evidence="1 2" id="KW-0456">Lyase</keyword>
<evidence type="ECO:0000256" key="1">
    <source>
        <dbReference type="ARBA" id="ARBA00023239"/>
    </source>
</evidence>
<evidence type="ECO:0000313" key="3">
    <source>
        <dbReference type="EMBL" id="PKT70892.1"/>
    </source>
</evidence>
<dbReference type="InterPro" id="IPR008949">
    <property type="entry name" value="Isoprenoid_synthase_dom_sf"/>
</dbReference>
<comment type="similarity">
    <text evidence="2">Belongs to the terpene synthase family.</text>
</comment>
<evidence type="ECO:0000256" key="2">
    <source>
        <dbReference type="RuleBase" id="RU366034"/>
    </source>
</evidence>
<dbReference type="Pfam" id="PF19086">
    <property type="entry name" value="Terpene_syn_C_2"/>
    <property type="match status" value="1"/>
</dbReference>
<dbReference type="GO" id="GO:0010333">
    <property type="term" value="F:terpene synthase activity"/>
    <property type="evidence" value="ECO:0007669"/>
    <property type="project" value="InterPro"/>
</dbReference>
<keyword evidence="4" id="KW-1185">Reference proteome</keyword>
<evidence type="ECO:0000313" key="4">
    <source>
        <dbReference type="Proteomes" id="UP000236178"/>
    </source>
</evidence>
<accession>A0A2I0SLT7</accession>
<dbReference type="PANTHER" id="PTHR35201:SF4">
    <property type="entry name" value="BETA-PINACENE SYNTHASE-RELATED"/>
    <property type="match status" value="1"/>
</dbReference>
<dbReference type="SUPFAM" id="SSF48576">
    <property type="entry name" value="Terpenoid synthases"/>
    <property type="match status" value="1"/>
</dbReference>
<dbReference type="SFLD" id="SFLDS00005">
    <property type="entry name" value="Isoprenoid_Synthase_Type_I"/>
    <property type="match status" value="1"/>
</dbReference>
<dbReference type="Proteomes" id="UP000236178">
    <property type="component" value="Unassembled WGS sequence"/>
</dbReference>
<dbReference type="EMBL" id="PJOS01000042">
    <property type="protein sequence ID" value="PKT70892.1"/>
    <property type="molecule type" value="Genomic_DNA"/>
</dbReference>
<dbReference type="EC" id="4.2.3.-" evidence="2"/>
<dbReference type="PANTHER" id="PTHR35201">
    <property type="entry name" value="TERPENE SYNTHASE"/>
    <property type="match status" value="1"/>
</dbReference>